<evidence type="ECO:0000259" key="3">
    <source>
        <dbReference type="SMART" id="SM00382"/>
    </source>
</evidence>
<dbReference type="PANTHER" id="PTHR23077">
    <property type="entry name" value="AAA-FAMILY ATPASE"/>
    <property type="match status" value="1"/>
</dbReference>
<proteinExistence type="predicted"/>
<protein>
    <submittedName>
        <fullName evidence="4">AAA family ATPase-like protein</fullName>
    </submittedName>
</protein>
<dbReference type="InterPro" id="IPR003960">
    <property type="entry name" value="ATPase_AAA_CS"/>
</dbReference>
<dbReference type="EMBL" id="PEDP01000191">
    <property type="protein sequence ID" value="POS87107.1"/>
    <property type="molecule type" value="Genomic_DNA"/>
</dbReference>
<evidence type="ECO:0000256" key="1">
    <source>
        <dbReference type="ARBA" id="ARBA00022741"/>
    </source>
</evidence>
<dbReference type="InterPro" id="IPR009010">
    <property type="entry name" value="Asp_de-COase-like_dom_sf"/>
</dbReference>
<feature type="domain" description="AAA+ ATPase" evidence="3">
    <location>
        <begin position="246"/>
        <end position="376"/>
    </location>
</feature>
<evidence type="ECO:0000256" key="2">
    <source>
        <dbReference type="ARBA" id="ARBA00022840"/>
    </source>
</evidence>
<dbReference type="Pfam" id="PF17862">
    <property type="entry name" value="AAA_lid_3"/>
    <property type="match status" value="1"/>
</dbReference>
<sequence length="740" mass="82678">MTNTINTESKIEVKIRPFSGAHNQERPDQKGVSRVYLCKEALTELKLDPGQVCYLSKLDETEKRKREAIVWLTFEKNLSKKVIQISKTFQEACGFKLGDDLVVRAAGTLRESEILILKDVTVLCDNETPELEQQDKSHWEWYIRENLGRAEVIFPGMTFKNVSLRGPKRTLTVESVNGCNSGIVKYNENCLIQIKSGKSKPDHSDSLLLNKRLQIVGVSGIDQALSKLNRFLGGFDRQLKVQWAQRSCAVLLHGGHGTGKTFLINKIVNCGWTQNVFLIDFDLKPSTIRSVFADARNSQPSIIVIDELESIVSKEDTNSQVITKIIGEELDNLSRVSSRYLPRVLVLTATLHASNIPLALKKRGRIRTEILLPVPDAIARKSILKSLKPPLPPEAYDEILEKLGDRTHAYTAEDLVSLLDTACEIAEERIDSCEQDLKVENFYISQSDIENALQIVRPTAMHDISLKPPSVRWDQIGGQDNVKKALRRAIETPLLYPERMKRIGASAKKGLLLYGPPGCSKTLSAQAMATEIDFNFFAVKGAELLNMYVGESERAIRDIFTRARAASPSIIFFDEIESIGSQRDKNGRGNSVHVLTTLLNEMDGIETLKDVTVLAATNQPQVLDLALLRPGRFDKLLYVAPPDLAGREEILALKKRKMDFADDVDICEIARLTEGYSGAELVGICETACDEVMEKCETTGDELQIHMKDIIAAIDLVKKQITPEMIAGYERWAAGVKTMR</sequence>
<dbReference type="Gene3D" id="2.40.40.20">
    <property type="match status" value="1"/>
</dbReference>
<dbReference type="GO" id="GO:0016887">
    <property type="term" value="F:ATP hydrolysis activity"/>
    <property type="evidence" value="ECO:0007669"/>
    <property type="project" value="InterPro"/>
</dbReference>
<keyword evidence="1" id="KW-0547">Nucleotide-binding</keyword>
<accession>A0A2S4PYM4</accession>
<evidence type="ECO:0000313" key="4">
    <source>
        <dbReference type="EMBL" id="POS87107.1"/>
    </source>
</evidence>
<dbReference type="InterPro" id="IPR050168">
    <property type="entry name" value="AAA_ATPase_domain"/>
</dbReference>
<comment type="caution">
    <text evidence="4">The sequence shown here is derived from an EMBL/GenBank/DDBJ whole genome shotgun (WGS) entry which is preliminary data.</text>
</comment>
<dbReference type="PROSITE" id="PS00674">
    <property type="entry name" value="AAA"/>
    <property type="match status" value="1"/>
</dbReference>
<organism evidence="4 5">
    <name type="scientific">Erysiphe pulchra</name>
    <dbReference type="NCBI Taxonomy" id="225359"/>
    <lineage>
        <taxon>Eukaryota</taxon>
        <taxon>Fungi</taxon>
        <taxon>Dikarya</taxon>
        <taxon>Ascomycota</taxon>
        <taxon>Pezizomycotina</taxon>
        <taxon>Leotiomycetes</taxon>
        <taxon>Erysiphales</taxon>
        <taxon>Erysiphaceae</taxon>
        <taxon>Erysiphe</taxon>
    </lineage>
</organism>
<dbReference type="InterPro" id="IPR003959">
    <property type="entry name" value="ATPase_AAA_core"/>
</dbReference>
<gene>
    <name evidence="4" type="ORF">EPUL_000840</name>
</gene>
<reference evidence="4 5" key="1">
    <citation type="submission" date="2017-10" db="EMBL/GenBank/DDBJ databases">
        <title>Development of genomic resources for the powdery mildew, Erysiphe pulchra.</title>
        <authorList>
            <person name="Wadl P.A."/>
            <person name="Mack B.M."/>
            <person name="Moore G."/>
            <person name="Beltz S.B."/>
        </authorList>
    </citation>
    <scope>NUCLEOTIDE SEQUENCE [LARGE SCALE GENOMIC DNA]</scope>
    <source>
        <strain evidence="4">Cflorida</strain>
    </source>
</reference>
<dbReference type="AlphaFoldDB" id="A0A2S4PYM4"/>
<dbReference type="STRING" id="225359.A0A2S4PYM4"/>
<dbReference type="InterPro" id="IPR003593">
    <property type="entry name" value="AAA+_ATPase"/>
</dbReference>
<dbReference type="Proteomes" id="UP000237438">
    <property type="component" value="Unassembled WGS sequence"/>
</dbReference>
<dbReference type="PANTHER" id="PTHR23077:SF27">
    <property type="entry name" value="ATPASE FAMILY GENE 2 PROTEIN HOMOLOG A"/>
    <property type="match status" value="1"/>
</dbReference>
<keyword evidence="5" id="KW-1185">Reference proteome</keyword>
<keyword evidence="2" id="KW-0067">ATP-binding</keyword>
<dbReference type="OrthoDB" id="27435at2759"/>
<feature type="domain" description="AAA+ ATPase" evidence="3">
    <location>
        <begin position="507"/>
        <end position="643"/>
    </location>
</feature>
<dbReference type="FunFam" id="3.40.50.300:FF:001721">
    <property type="entry name" value="AAA family ATPase, putative"/>
    <property type="match status" value="1"/>
</dbReference>
<dbReference type="Pfam" id="PF00004">
    <property type="entry name" value="AAA"/>
    <property type="match status" value="2"/>
</dbReference>
<dbReference type="SMART" id="SM00382">
    <property type="entry name" value="AAA"/>
    <property type="match status" value="2"/>
</dbReference>
<dbReference type="InterPro" id="IPR041569">
    <property type="entry name" value="AAA_lid_3"/>
</dbReference>
<dbReference type="GO" id="GO:0005737">
    <property type="term" value="C:cytoplasm"/>
    <property type="evidence" value="ECO:0007669"/>
    <property type="project" value="TreeGrafter"/>
</dbReference>
<dbReference type="Gene3D" id="1.10.8.60">
    <property type="match status" value="2"/>
</dbReference>
<name>A0A2S4PYM4_9PEZI</name>
<dbReference type="Gene3D" id="3.40.50.300">
    <property type="entry name" value="P-loop containing nucleotide triphosphate hydrolases"/>
    <property type="match status" value="2"/>
</dbReference>
<dbReference type="SUPFAM" id="SSF50692">
    <property type="entry name" value="ADC-like"/>
    <property type="match status" value="1"/>
</dbReference>
<dbReference type="GO" id="GO:0005524">
    <property type="term" value="F:ATP binding"/>
    <property type="evidence" value="ECO:0007669"/>
    <property type="project" value="UniProtKB-KW"/>
</dbReference>
<dbReference type="SUPFAM" id="SSF52540">
    <property type="entry name" value="P-loop containing nucleoside triphosphate hydrolases"/>
    <property type="match status" value="2"/>
</dbReference>
<dbReference type="InterPro" id="IPR027417">
    <property type="entry name" value="P-loop_NTPase"/>
</dbReference>
<evidence type="ECO:0000313" key="5">
    <source>
        <dbReference type="Proteomes" id="UP000237438"/>
    </source>
</evidence>